<evidence type="ECO:0000256" key="1">
    <source>
        <dbReference type="ARBA" id="ARBA00023125"/>
    </source>
</evidence>
<feature type="DNA-binding region" description="H-T-H motif" evidence="2">
    <location>
        <begin position="53"/>
        <end position="72"/>
    </location>
</feature>
<dbReference type="InterPro" id="IPR050109">
    <property type="entry name" value="HTH-type_TetR-like_transc_reg"/>
</dbReference>
<dbReference type="PROSITE" id="PS50977">
    <property type="entry name" value="HTH_TETR_2"/>
    <property type="match status" value="1"/>
</dbReference>
<dbReference type="Pfam" id="PF00440">
    <property type="entry name" value="TetR_N"/>
    <property type="match status" value="1"/>
</dbReference>
<accession>A0A7T4G5V5</accession>
<reference evidence="4 5" key="1">
    <citation type="submission" date="2020-12" db="EMBL/GenBank/DDBJ databases">
        <title>FDA dAtabase for Regulatory Grade micrObial Sequences (FDA-ARGOS): Supporting development and validation of Infectious Disease Dx tests.</title>
        <authorList>
            <person name="Sproer C."/>
            <person name="Gronow S."/>
            <person name="Severitt S."/>
            <person name="Schroder I."/>
            <person name="Tallon L."/>
            <person name="Sadzewicz L."/>
            <person name="Zhao X."/>
            <person name="Boylan J."/>
            <person name="Ott S."/>
            <person name="Bowen H."/>
            <person name="Vavikolanu K."/>
            <person name="Mehta A."/>
            <person name="Aluvathingal J."/>
            <person name="Nadendla S."/>
            <person name="Lowell S."/>
            <person name="Myers T."/>
            <person name="Yan Y."/>
            <person name="Sichtig H."/>
        </authorList>
    </citation>
    <scope>NUCLEOTIDE SEQUENCE [LARGE SCALE GENOMIC DNA]</scope>
    <source>
        <strain evidence="4 5">FDAARGOS_991</strain>
    </source>
</reference>
<dbReference type="EMBL" id="CP066023">
    <property type="protein sequence ID" value="QQB82681.1"/>
    <property type="molecule type" value="Genomic_DNA"/>
</dbReference>
<proteinExistence type="predicted"/>
<dbReference type="InterPro" id="IPR001647">
    <property type="entry name" value="HTH_TetR"/>
</dbReference>
<name>A0A7T4G5V5_CORAY</name>
<evidence type="ECO:0000313" key="5">
    <source>
        <dbReference type="Proteomes" id="UP000595198"/>
    </source>
</evidence>
<gene>
    <name evidence="4" type="ORF">I6H48_12435</name>
</gene>
<keyword evidence="5" id="KW-1185">Reference proteome</keyword>
<feature type="domain" description="HTH tetR-type" evidence="3">
    <location>
        <begin position="30"/>
        <end position="90"/>
    </location>
</feature>
<evidence type="ECO:0000313" key="4">
    <source>
        <dbReference type="EMBL" id="QQB82681.1"/>
    </source>
</evidence>
<sequence>MHLVQIDEKASPRLDPGQRPECSLRELKRFQTHCALADAATALVLDRGYDHVSIEDICQRVNISRRTFFNYFDSKDQSIFGNGIMSFDADDEETFLAQTHQDPIADMLDFIEQKQRSQLLRYKELGATEEFHRMLKERIREILLNEPKLSTVVISNFGSSMRRVRSAFERYFEMNPQSRTHPELPVGHEVALSVGFVRECVLYSSAHRDEFTTDTPLHDAADVVKSFWRRNSDS</sequence>
<organism evidence="4 5">
    <name type="scientific">Corynebacterium amycolatum</name>
    <dbReference type="NCBI Taxonomy" id="43765"/>
    <lineage>
        <taxon>Bacteria</taxon>
        <taxon>Bacillati</taxon>
        <taxon>Actinomycetota</taxon>
        <taxon>Actinomycetes</taxon>
        <taxon>Mycobacteriales</taxon>
        <taxon>Corynebacteriaceae</taxon>
        <taxon>Corynebacterium</taxon>
    </lineage>
</organism>
<evidence type="ECO:0000256" key="2">
    <source>
        <dbReference type="PROSITE-ProRule" id="PRU00335"/>
    </source>
</evidence>
<evidence type="ECO:0000259" key="3">
    <source>
        <dbReference type="PROSITE" id="PS50977"/>
    </source>
</evidence>
<keyword evidence="1 2" id="KW-0238">DNA-binding</keyword>
<dbReference type="PANTHER" id="PTHR30055">
    <property type="entry name" value="HTH-TYPE TRANSCRIPTIONAL REGULATOR RUTR"/>
    <property type="match status" value="1"/>
</dbReference>
<dbReference type="Proteomes" id="UP000595198">
    <property type="component" value="Chromosome"/>
</dbReference>
<protein>
    <submittedName>
        <fullName evidence="4">TetR family transcriptional regulator</fullName>
    </submittedName>
</protein>
<dbReference type="SUPFAM" id="SSF46689">
    <property type="entry name" value="Homeodomain-like"/>
    <property type="match status" value="1"/>
</dbReference>
<dbReference type="Gene3D" id="1.10.357.10">
    <property type="entry name" value="Tetracycline Repressor, domain 2"/>
    <property type="match status" value="1"/>
</dbReference>
<dbReference type="InterPro" id="IPR009057">
    <property type="entry name" value="Homeodomain-like_sf"/>
</dbReference>
<dbReference type="PANTHER" id="PTHR30055:SF226">
    <property type="entry name" value="HTH-TYPE TRANSCRIPTIONAL REGULATOR PKSA"/>
    <property type="match status" value="1"/>
</dbReference>